<gene>
    <name evidence="2" type="ORF">H9812_06045</name>
</gene>
<proteinExistence type="predicted"/>
<dbReference type="Proteomes" id="UP000824044">
    <property type="component" value="Unassembled WGS sequence"/>
</dbReference>
<accession>A0A9D2DXR8</accession>
<organism evidence="2 3">
    <name type="scientific">Candidatus Gallimonas intestinigallinarum</name>
    <dbReference type="NCBI Taxonomy" id="2838604"/>
    <lineage>
        <taxon>Bacteria</taxon>
        <taxon>Bacillati</taxon>
        <taxon>Bacillota</taxon>
        <taxon>Clostridia</taxon>
        <taxon>Candidatus Gallimonas</taxon>
    </lineage>
</organism>
<evidence type="ECO:0000259" key="1">
    <source>
        <dbReference type="Pfam" id="PF12146"/>
    </source>
</evidence>
<comment type="caution">
    <text evidence="2">The sequence shown here is derived from an EMBL/GenBank/DDBJ whole genome shotgun (WGS) entry which is preliminary data.</text>
</comment>
<dbReference type="SUPFAM" id="SSF53474">
    <property type="entry name" value="alpha/beta-Hydrolases"/>
    <property type="match status" value="1"/>
</dbReference>
<name>A0A9D2DXR8_9FIRM</name>
<dbReference type="GO" id="GO:0016787">
    <property type="term" value="F:hydrolase activity"/>
    <property type="evidence" value="ECO:0007669"/>
    <property type="project" value="UniProtKB-KW"/>
</dbReference>
<dbReference type="InterPro" id="IPR029058">
    <property type="entry name" value="AB_hydrolase_fold"/>
</dbReference>
<dbReference type="PANTHER" id="PTHR11614">
    <property type="entry name" value="PHOSPHOLIPASE-RELATED"/>
    <property type="match status" value="1"/>
</dbReference>
<feature type="domain" description="Serine aminopeptidase S33" evidence="1">
    <location>
        <begin position="21"/>
        <end position="279"/>
    </location>
</feature>
<dbReference type="EMBL" id="DXBS01000114">
    <property type="protein sequence ID" value="HIZ25013.1"/>
    <property type="molecule type" value="Genomic_DNA"/>
</dbReference>
<dbReference type="AlphaFoldDB" id="A0A9D2DXR8"/>
<sequence>MQFTSFDGKKISLYVWDEVASPRGVVQIVHGMTEHAARYEAFAKFLNAHGYIVVADDHRGHGGTDPQTLGWCKGDMFADTVRDELAITEYVQKKYAGLSCFVFGFSYGSFLTQRYIAGCGNISGAVIAGSNYKKDFEVYLGSVVAWLGIHFCGEKKPARLIEKLSFGAYAKHFADREWLSADADNNAAYHGDPLCGFTCSFRFYADFFRGLRSLYTKKYRAGLQKDMPLLLASGELDPVGDMGRGVKKLHRFYTQKAGMRNVTLKLFAGSRHEFLNEKENREEKWGAVLAFFDQNCR</sequence>
<keyword evidence="2" id="KW-0378">Hydrolase</keyword>
<reference evidence="2" key="1">
    <citation type="journal article" date="2021" name="PeerJ">
        <title>Extensive microbial diversity within the chicken gut microbiome revealed by metagenomics and culture.</title>
        <authorList>
            <person name="Gilroy R."/>
            <person name="Ravi A."/>
            <person name="Getino M."/>
            <person name="Pursley I."/>
            <person name="Horton D.L."/>
            <person name="Alikhan N.F."/>
            <person name="Baker D."/>
            <person name="Gharbi K."/>
            <person name="Hall N."/>
            <person name="Watson M."/>
            <person name="Adriaenssens E.M."/>
            <person name="Foster-Nyarko E."/>
            <person name="Jarju S."/>
            <person name="Secka A."/>
            <person name="Antonio M."/>
            <person name="Oren A."/>
            <person name="Chaudhuri R.R."/>
            <person name="La Ragione R."/>
            <person name="Hildebrand F."/>
            <person name="Pallen M.J."/>
        </authorList>
    </citation>
    <scope>NUCLEOTIDE SEQUENCE</scope>
    <source>
        <strain evidence="2">CHK33-5263</strain>
    </source>
</reference>
<dbReference type="Pfam" id="PF12146">
    <property type="entry name" value="Hydrolase_4"/>
    <property type="match status" value="1"/>
</dbReference>
<protein>
    <submittedName>
        <fullName evidence="2">Alpha/beta hydrolase</fullName>
    </submittedName>
</protein>
<dbReference type="Gene3D" id="3.40.50.1820">
    <property type="entry name" value="alpha/beta hydrolase"/>
    <property type="match status" value="1"/>
</dbReference>
<dbReference type="InterPro" id="IPR022742">
    <property type="entry name" value="Hydrolase_4"/>
</dbReference>
<evidence type="ECO:0000313" key="3">
    <source>
        <dbReference type="Proteomes" id="UP000824044"/>
    </source>
</evidence>
<dbReference type="InterPro" id="IPR051044">
    <property type="entry name" value="MAG_DAG_Lipase"/>
</dbReference>
<reference evidence="2" key="2">
    <citation type="submission" date="2021-04" db="EMBL/GenBank/DDBJ databases">
        <authorList>
            <person name="Gilroy R."/>
        </authorList>
    </citation>
    <scope>NUCLEOTIDE SEQUENCE</scope>
    <source>
        <strain evidence="2">CHK33-5263</strain>
    </source>
</reference>
<evidence type="ECO:0000313" key="2">
    <source>
        <dbReference type="EMBL" id="HIZ25013.1"/>
    </source>
</evidence>